<protein>
    <recommendedName>
        <fullName evidence="2">C2 domain-containing protein</fullName>
    </recommendedName>
</protein>
<reference evidence="3" key="1">
    <citation type="submission" date="2023-06" db="EMBL/GenBank/DDBJ databases">
        <title>Genome-scale phylogeny and comparative genomics of the fungal order Sordariales.</title>
        <authorList>
            <consortium name="Lawrence Berkeley National Laboratory"/>
            <person name="Hensen N."/>
            <person name="Bonometti L."/>
            <person name="Westerberg I."/>
            <person name="Brannstrom I.O."/>
            <person name="Guillou S."/>
            <person name="Cros-Aarteil S."/>
            <person name="Calhoun S."/>
            <person name="Haridas S."/>
            <person name="Kuo A."/>
            <person name="Mondo S."/>
            <person name="Pangilinan J."/>
            <person name="Riley R."/>
            <person name="Labutti K."/>
            <person name="Andreopoulos B."/>
            <person name="Lipzen A."/>
            <person name="Chen C."/>
            <person name="Yanf M."/>
            <person name="Daum C."/>
            <person name="Ng V."/>
            <person name="Clum A."/>
            <person name="Steindorff A."/>
            <person name="Ohm R."/>
            <person name="Martin F."/>
            <person name="Silar P."/>
            <person name="Natvig D."/>
            <person name="Lalanne C."/>
            <person name="Gautier V."/>
            <person name="Ament-Velasquez S.L."/>
            <person name="Kruys A."/>
            <person name="Hutchinson M.I."/>
            <person name="Powell A.J."/>
            <person name="Barry K."/>
            <person name="Miller A.N."/>
            <person name="Grigoriev I.V."/>
            <person name="Debuchy R."/>
            <person name="Gladieux P."/>
            <person name="Thoren M.H."/>
            <person name="Johannesson H."/>
        </authorList>
    </citation>
    <scope>NUCLEOTIDE SEQUENCE</scope>
    <source>
        <strain evidence="3">SMH4607-1</strain>
    </source>
</reference>
<dbReference type="EMBL" id="JAUKUA010000002">
    <property type="protein sequence ID" value="KAK0725026.1"/>
    <property type="molecule type" value="Genomic_DNA"/>
</dbReference>
<dbReference type="Gene3D" id="2.60.40.150">
    <property type="entry name" value="C2 domain"/>
    <property type="match status" value="1"/>
</dbReference>
<dbReference type="Proteomes" id="UP001172102">
    <property type="component" value="Unassembled WGS sequence"/>
</dbReference>
<gene>
    <name evidence="3" type="ORF">B0H67DRAFT_466191</name>
</gene>
<feature type="domain" description="C2" evidence="2">
    <location>
        <begin position="18"/>
        <end position="145"/>
    </location>
</feature>
<dbReference type="Pfam" id="PF00168">
    <property type="entry name" value="C2"/>
    <property type="match status" value="1"/>
</dbReference>
<organism evidence="3 4">
    <name type="scientific">Lasiosphaeris hirsuta</name>
    <dbReference type="NCBI Taxonomy" id="260670"/>
    <lineage>
        <taxon>Eukaryota</taxon>
        <taxon>Fungi</taxon>
        <taxon>Dikarya</taxon>
        <taxon>Ascomycota</taxon>
        <taxon>Pezizomycotina</taxon>
        <taxon>Sordariomycetes</taxon>
        <taxon>Sordariomycetidae</taxon>
        <taxon>Sordariales</taxon>
        <taxon>Lasiosphaeriaceae</taxon>
        <taxon>Lasiosphaeris</taxon>
    </lineage>
</organism>
<accession>A0AA40AZY0</accession>
<dbReference type="InterPro" id="IPR000008">
    <property type="entry name" value="C2_dom"/>
</dbReference>
<feature type="non-terminal residue" evidence="3">
    <location>
        <position position="1"/>
    </location>
</feature>
<dbReference type="SMART" id="SM00239">
    <property type="entry name" value="C2"/>
    <property type="match status" value="1"/>
</dbReference>
<evidence type="ECO:0000313" key="3">
    <source>
        <dbReference type="EMBL" id="KAK0725026.1"/>
    </source>
</evidence>
<dbReference type="GO" id="GO:0010628">
    <property type="term" value="P:positive regulation of gene expression"/>
    <property type="evidence" value="ECO:0007669"/>
    <property type="project" value="TreeGrafter"/>
</dbReference>
<dbReference type="PANTHER" id="PTHR47800:SF5">
    <property type="entry name" value="FER-1-LIKE PROTEIN 6"/>
    <property type="match status" value="1"/>
</dbReference>
<dbReference type="AlphaFoldDB" id="A0AA40AZY0"/>
<feature type="region of interest" description="Disordered" evidence="1">
    <location>
        <begin position="388"/>
        <end position="424"/>
    </location>
</feature>
<feature type="region of interest" description="Disordered" evidence="1">
    <location>
        <begin position="1"/>
        <end position="28"/>
    </location>
</feature>
<feature type="region of interest" description="Disordered" evidence="1">
    <location>
        <begin position="491"/>
        <end position="518"/>
    </location>
</feature>
<dbReference type="PANTHER" id="PTHR47800">
    <property type="entry name" value="C2 DOMAIN-CONTAINING PROTEIN"/>
    <property type="match status" value="1"/>
</dbReference>
<feature type="compositionally biased region" description="Low complexity" evidence="1">
    <location>
        <begin position="492"/>
        <end position="501"/>
    </location>
</feature>
<dbReference type="InterPro" id="IPR035892">
    <property type="entry name" value="C2_domain_sf"/>
</dbReference>
<dbReference type="PROSITE" id="PS50004">
    <property type="entry name" value="C2"/>
    <property type="match status" value="1"/>
</dbReference>
<keyword evidence="4" id="KW-1185">Reference proteome</keyword>
<feature type="compositionally biased region" description="Basic residues" evidence="1">
    <location>
        <begin position="1"/>
        <end position="16"/>
    </location>
</feature>
<proteinExistence type="predicted"/>
<dbReference type="SUPFAM" id="SSF49562">
    <property type="entry name" value="C2 domain (Calcium/lipid-binding domain, CaLB)"/>
    <property type="match status" value="1"/>
</dbReference>
<evidence type="ECO:0000259" key="2">
    <source>
        <dbReference type="PROSITE" id="PS50004"/>
    </source>
</evidence>
<evidence type="ECO:0000313" key="4">
    <source>
        <dbReference type="Proteomes" id="UP001172102"/>
    </source>
</evidence>
<comment type="caution">
    <text evidence="3">The sequence shown here is derived from an EMBL/GenBank/DDBJ whole genome shotgun (WGS) entry which is preliminary data.</text>
</comment>
<feature type="non-terminal residue" evidence="3">
    <location>
        <position position="538"/>
    </location>
</feature>
<feature type="compositionally biased region" description="Basic and acidic residues" evidence="1">
    <location>
        <begin position="504"/>
        <end position="518"/>
    </location>
</feature>
<sequence length="538" mass="60563">EKKKLADKKERIKTKAKPPGGFDATPFPDAPPGYTVKITFHGAENLPIADIKTHAADPFLHATLTAAVPRRHKEDPVLTLRTPTIRKTTEPVWDQEWIVANVPRSGFTLKCRLYDEDWPDSDDRLGNVTIQVPNIDENWEGFGPHGKVFDVKKRSGSKRAYLLMGITTAFCRNTSMTPRLRVSIEVLGKSDPPYAQMYTVGPSYWVKHYSPMIGRLIGTKVNKDENNDVESTSVHSEDRQTKKYDFQANEIQLSGPVPEKLYHRYVEFRPIISSMFASTGLRGRILNRVLHKQHARVYNFDSTTEHGNFPPRSEQASLQFLKMAHFDEGARMFTYVITLDAMLRFTETGKEFGVDLLSKHTMHSDVATYIACSGEFFIRRLAHAHAHHASVGDNPNPDEPTHPPGEGISGGPPNGPPPQDPRYYQLIIDNDSGTYRPDKSILPELKRFLEENFPGLGIAVMACDDEELIKLKKAQVEAKKREGGARVRMVLNRSPSNSSFSSDDESRLGDLERAGEEAVKSKKERVFDVLQDPAKIKD</sequence>
<name>A0AA40AZY0_9PEZI</name>
<evidence type="ECO:0000256" key="1">
    <source>
        <dbReference type="SAM" id="MobiDB-lite"/>
    </source>
</evidence>